<dbReference type="EMBL" id="KZ824538">
    <property type="protein sequence ID" value="RAK92662.1"/>
    <property type="molecule type" value="Genomic_DNA"/>
</dbReference>
<protein>
    <submittedName>
        <fullName evidence="1">Mating-type HMG-box protein MAT1-2</fullName>
    </submittedName>
</protein>
<name>A0ACD1IPP6_9EURO</name>
<organism evidence="1 2">
    <name type="scientific">Aspergillus costaricaensis CBS 115574</name>
    <dbReference type="NCBI Taxonomy" id="1448317"/>
    <lineage>
        <taxon>Eukaryota</taxon>
        <taxon>Fungi</taxon>
        <taxon>Dikarya</taxon>
        <taxon>Ascomycota</taxon>
        <taxon>Pezizomycotina</taxon>
        <taxon>Eurotiomycetes</taxon>
        <taxon>Eurotiomycetidae</taxon>
        <taxon>Eurotiales</taxon>
        <taxon>Aspergillaceae</taxon>
        <taxon>Aspergillus</taxon>
        <taxon>Aspergillus subgen. Circumdati</taxon>
    </lineage>
</organism>
<accession>A0ACD1IPP6</accession>
<evidence type="ECO:0000313" key="1">
    <source>
        <dbReference type="EMBL" id="RAK92662.1"/>
    </source>
</evidence>
<sequence length="334" mass="36958">MTSIPQALKPTTETSDKLTELLWQDALRHLGSTNNEVLLPINVIDMIGQTNVNKIKSRLGALIGASVVAFADESINAVRVMRTPAFSGTAISVASHEVPCESITAHMKKHERSSVTVKAAKVPRPPNAFILYRQHHHPKLKEAHPNLSNNEISVILGKQWKAESEDIRVEFRALADELKRKHAEAHPDYQYTPRKPSEKKRRTSSRRNSKQTVENKSPDLTTASTISTSPSIDTYGPINDMGIEGTMNIFAEYNMPEIYPSELICSDIMPSELPLLAADHFQLDTETLGSLIGQVHTDIGKGTGVYASPSAHVNLTDRHLGETVNFSEFISDLY</sequence>
<evidence type="ECO:0000313" key="2">
    <source>
        <dbReference type="Proteomes" id="UP000249748"/>
    </source>
</evidence>
<keyword evidence="2" id="KW-1185">Reference proteome</keyword>
<reference evidence="1" key="1">
    <citation type="submission" date="2018-02" db="EMBL/GenBank/DDBJ databases">
        <title>The genomes of Aspergillus section Nigri reveals drivers in fungal speciation.</title>
        <authorList>
            <consortium name="DOE Joint Genome Institute"/>
            <person name="Vesth T.C."/>
            <person name="Nybo J."/>
            <person name="Theobald S."/>
            <person name="Brandl J."/>
            <person name="Frisvad J.C."/>
            <person name="Nielsen K.F."/>
            <person name="Lyhne E.K."/>
            <person name="Kogle M.E."/>
            <person name="Kuo A."/>
            <person name="Riley R."/>
            <person name="Clum A."/>
            <person name="Nolan M."/>
            <person name="Lipzen A."/>
            <person name="Salamov A."/>
            <person name="Henrissat B."/>
            <person name="Wiebenga A."/>
            <person name="De vries R.P."/>
            <person name="Grigoriev I.V."/>
            <person name="Mortensen U.H."/>
            <person name="Andersen M.R."/>
            <person name="Baker S.E."/>
        </authorList>
    </citation>
    <scope>NUCLEOTIDE SEQUENCE</scope>
    <source>
        <strain evidence="1">CBS 115574</strain>
    </source>
</reference>
<gene>
    <name evidence="1" type="ORF">BO79DRAFT_251165</name>
</gene>
<dbReference type="Proteomes" id="UP000249748">
    <property type="component" value="Unassembled WGS sequence"/>
</dbReference>
<proteinExistence type="predicted"/>